<comment type="caution">
    <text evidence="2">The sequence shown here is derived from an EMBL/GenBank/DDBJ whole genome shotgun (WGS) entry which is preliminary data.</text>
</comment>
<feature type="non-terminal residue" evidence="2">
    <location>
        <position position="108"/>
    </location>
</feature>
<evidence type="ECO:0000256" key="1">
    <source>
        <dbReference type="SAM" id="MobiDB-lite"/>
    </source>
</evidence>
<feature type="compositionally biased region" description="Pro residues" evidence="1">
    <location>
        <begin position="1"/>
        <end position="13"/>
    </location>
</feature>
<organism evidence="2 3">
    <name type="scientific">Diploptera punctata</name>
    <name type="common">Pacific beetle cockroach</name>
    <dbReference type="NCBI Taxonomy" id="6984"/>
    <lineage>
        <taxon>Eukaryota</taxon>
        <taxon>Metazoa</taxon>
        <taxon>Ecdysozoa</taxon>
        <taxon>Arthropoda</taxon>
        <taxon>Hexapoda</taxon>
        <taxon>Insecta</taxon>
        <taxon>Pterygota</taxon>
        <taxon>Neoptera</taxon>
        <taxon>Polyneoptera</taxon>
        <taxon>Dictyoptera</taxon>
        <taxon>Blattodea</taxon>
        <taxon>Blaberoidea</taxon>
        <taxon>Blaberidae</taxon>
        <taxon>Diplopterinae</taxon>
        <taxon>Diploptera</taxon>
    </lineage>
</organism>
<gene>
    <name evidence="2" type="ORF">L9F63_027156</name>
</gene>
<evidence type="ECO:0000313" key="3">
    <source>
        <dbReference type="Proteomes" id="UP001233999"/>
    </source>
</evidence>
<proteinExistence type="predicted"/>
<reference evidence="2" key="2">
    <citation type="submission" date="2023-05" db="EMBL/GenBank/DDBJ databases">
        <authorList>
            <person name="Fouks B."/>
        </authorList>
    </citation>
    <scope>NUCLEOTIDE SEQUENCE</scope>
    <source>
        <strain evidence="2">Stay&amp;Tobe</strain>
        <tissue evidence="2">Testes</tissue>
    </source>
</reference>
<protein>
    <submittedName>
        <fullName evidence="2">Uncharacterized protein</fullName>
    </submittedName>
</protein>
<name>A0AAD8ACQ3_DIPPU</name>
<keyword evidence="3" id="KW-1185">Reference proteome</keyword>
<dbReference type="EMBL" id="JASPKZ010002112">
    <property type="protein sequence ID" value="KAJ9596221.1"/>
    <property type="molecule type" value="Genomic_DNA"/>
</dbReference>
<accession>A0AAD8ACQ3</accession>
<dbReference type="AlphaFoldDB" id="A0AAD8ACQ3"/>
<evidence type="ECO:0000313" key="2">
    <source>
        <dbReference type="EMBL" id="KAJ9596221.1"/>
    </source>
</evidence>
<dbReference type="Proteomes" id="UP001233999">
    <property type="component" value="Unassembled WGS sequence"/>
</dbReference>
<feature type="region of interest" description="Disordered" evidence="1">
    <location>
        <begin position="1"/>
        <end position="20"/>
    </location>
</feature>
<sequence>EQGPAGPPGPPGAPGEAPLLPPELLFQQDLDRSKRSTNTDVFTTIFPSCDVFLTKYSPPPKLLAKNGDRGFPIERPEFWMLGNNETTSKETNLSDGSRCIFLNLSANC</sequence>
<feature type="non-terminal residue" evidence="2">
    <location>
        <position position="1"/>
    </location>
</feature>
<reference evidence="2" key="1">
    <citation type="journal article" date="2023" name="IScience">
        <title>Live-bearing cockroach genome reveals convergent evolutionary mechanisms linked to viviparity in insects and beyond.</title>
        <authorList>
            <person name="Fouks B."/>
            <person name="Harrison M.C."/>
            <person name="Mikhailova A.A."/>
            <person name="Marchal E."/>
            <person name="English S."/>
            <person name="Carruthers M."/>
            <person name="Jennings E.C."/>
            <person name="Chiamaka E.L."/>
            <person name="Frigard R.A."/>
            <person name="Pippel M."/>
            <person name="Attardo G.M."/>
            <person name="Benoit J.B."/>
            <person name="Bornberg-Bauer E."/>
            <person name="Tobe S.S."/>
        </authorList>
    </citation>
    <scope>NUCLEOTIDE SEQUENCE</scope>
    <source>
        <strain evidence="2">Stay&amp;Tobe</strain>
    </source>
</reference>